<dbReference type="EMBL" id="CP158367">
    <property type="protein sequence ID" value="XBX74958.1"/>
    <property type="molecule type" value="Genomic_DNA"/>
</dbReference>
<reference evidence="1" key="2">
    <citation type="submission" date="2024-06" db="EMBL/GenBank/DDBJ databases">
        <authorList>
            <person name="Petrova K.O."/>
            <person name="Toshchakov S.V."/>
            <person name="Boltjanskaja Y.V."/>
            <person name="Kevbrin V."/>
        </authorList>
    </citation>
    <scope>NUCLEOTIDE SEQUENCE</scope>
    <source>
        <strain evidence="1">Z-910T</strain>
    </source>
</reference>
<dbReference type="Pfam" id="PF06153">
    <property type="entry name" value="CdAMP_rec"/>
    <property type="match status" value="1"/>
</dbReference>
<dbReference type="InterPro" id="IPR011322">
    <property type="entry name" value="N-reg_PII-like_a/b"/>
</dbReference>
<dbReference type="AlphaFoldDB" id="A0AAU7VLM8"/>
<dbReference type="SUPFAM" id="SSF54913">
    <property type="entry name" value="GlnB-like"/>
    <property type="match status" value="1"/>
</dbReference>
<name>A0AAU7VLM8_9FIRM</name>
<protein>
    <submittedName>
        <fullName evidence="1">Cyclic-di-AMP receptor</fullName>
    </submittedName>
</protein>
<gene>
    <name evidence="1" type="ORF">PRVXT_000046</name>
</gene>
<keyword evidence="1" id="KW-0675">Receptor</keyword>
<accession>A0AAU7VLM8</accession>
<dbReference type="PANTHER" id="PTHR38456:SF1">
    <property type="entry name" value="CYCLIC DI-AMP RECEPTOR A"/>
    <property type="match status" value="1"/>
</dbReference>
<sequence length="109" mass="11596">MKLVVAVIQDKDSGKLLEALVEHNFKATKLASTGGFLKSGNTTVLVGVEDDKTQQVVSIIKKVCKAREKTVTTMSPIGGAVESYVPYPVEVVIGGATIFVLDVAQFEKA</sequence>
<dbReference type="InterPro" id="IPR010375">
    <property type="entry name" value="CdAMP_rec"/>
</dbReference>
<reference evidence="1" key="1">
    <citation type="journal article" date="2013" name="Extremophiles">
        <title>Proteinivorax tanatarense gen. nov., sp. nov., an anaerobic, haloalkaliphilic, proteolytic bacterium isolated from a decaying algal bloom, and proposal of Proteinivoraceae fam. nov.</title>
        <authorList>
            <person name="Kevbrin V."/>
            <person name="Boltyanskaya Y."/>
            <person name="Zhilina T."/>
            <person name="Kolganova T."/>
            <person name="Lavrentjeva E."/>
            <person name="Kuznetsov B."/>
        </authorList>
    </citation>
    <scope>NUCLEOTIDE SEQUENCE</scope>
    <source>
        <strain evidence="1">Z-910T</strain>
    </source>
</reference>
<dbReference type="InterPro" id="IPR015867">
    <property type="entry name" value="N-reg_PII/ATP_PRibTrfase_C"/>
</dbReference>
<proteinExistence type="predicted"/>
<organism evidence="1">
    <name type="scientific">Proteinivorax tanatarense</name>
    <dbReference type="NCBI Taxonomy" id="1260629"/>
    <lineage>
        <taxon>Bacteria</taxon>
        <taxon>Bacillati</taxon>
        <taxon>Bacillota</taxon>
        <taxon>Clostridia</taxon>
        <taxon>Eubacteriales</taxon>
        <taxon>Proteinivoracaceae</taxon>
        <taxon>Proteinivorax</taxon>
    </lineage>
</organism>
<evidence type="ECO:0000313" key="1">
    <source>
        <dbReference type="EMBL" id="XBX74958.1"/>
    </source>
</evidence>
<dbReference type="RefSeq" id="WP_350343705.1">
    <property type="nucleotide sequence ID" value="NZ_CP158367.1"/>
</dbReference>
<dbReference type="Gene3D" id="3.30.70.120">
    <property type="match status" value="1"/>
</dbReference>
<dbReference type="PANTHER" id="PTHR38456">
    <property type="entry name" value="CYCLIC DI-AMP RECEPTOR A"/>
    <property type="match status" value="1"/>
</dbReference>